<reference evidence="1 2" key="1">
    <citation type="submission" date="2017-02" db="EMBL/GenBank/DDBJ databases">
        <title>Complete genome sequences of Mycobacterium kansasii strains isolated from rhesus macaques.</title>
        <authorList>
            <person name="Panda A."/>
            <person name="Nagaraj S."/>
            <person name="Zhao X."/>
            <person name="Tettelin H."/>
            <person name="Detolla L.J."/>
        </authorList>
    </citation>
    <scope>NUCLEOTIDE SEQUENCE [LARGE SCALE GENOMIC DNA]</scope>
    <source>
        <strain evidence="1 2">11-3813</strain>
    </source>
</reference>
<dbReference type="EMBL" id="MVBM01000004">
    <property type="protein sequence ID" value="OOK73857.1"/>
    <property type="molecule type" value="Genomic_DNA"/>
</dbReference>
<organism evidence="1 2">
    <name type="scientific">Mycobacterium kansasii</name>
    <dbReference type="NCBI Taxonomy" id="1768"/>
    <lineage>
        <taxon>Bacteria</taxon>
        <taxon>Bacillati</taxon>
        <taxon>Actinomycetota</taxon>
        <taxon>Actinomycetes</taxon>
        <taxon>Mycobacteriales</taxon>
        <taxon>Mycobacteriaceae</taxon>
        <taxon>Mycobacterium</taxon>
    </lineage>
</organism>
<evidence type="ECO:0000313" key="1">
    <source>
        <dbReference type="EMBL" id="OOK73857.1"/>
    </source>
</evidence>
<keyword evidence="1" id="KW-0378">Hydrolase</keyword>
<dbReference type="Proteomes" id="UP000189229">
    <property type="component" value="Unassembled WGS sequence"/>
</dbReference>
<evidence type="ECO:0000313" key="2">
    <source>
        <dbReference type="Proteomes" id="UP000189229"/>
    </source>
</evidence>
<dbReference type="EC" id="3.1.6.1" evidence="1"/>
<proteinExistence type="predicted"/>
<comment type="caution">
    <text evidence="1">The sequence shown here is derived from an EMBL/GenBank/DDBJ whole genome shotgun (WGS) entry which is preliminary data.</text>
</comment>
<name>A0A1V3X461_MYCKA</name>
<gene>
    <name evidence="1" type="primary">atsA3</name>
    <name evidence="1" type="ORF">BZL30_4784</name>
</gene>
<dbReference type="GO" id="GO:0004065">
    <property type="term" value="F:arylsulfatase activity"/>
    <property type="evidence" value="ECO:0007669"/>
    <property type="project" value="UniProtKB-EC"/>
</dbReference>
<sequence>MNLGLSLDYDGGGLGKGASVTLLVDHAAVVSGRLERTVPFRFSMSGETLDVGVDTGSPVAPYGHDFRFTGRIDRIDVTVDPHPADLAAAIAEAEMRAALGSQ</sequence>
<accession>A0A1V3X461</accession>
<dbReference type="AlphaFoldDB" id="A0A1V3X461"/>
<protein>
    <submittedName>
        <fullName evidence="1">Arylsulfatase domain protein</fullName>
        <ecNumber evidence="1">3.1.6.1</ecNumber>
    </submittedName>
</protein>